<protein>
    <submittedName>
        <fullName evidence="2">Uncharacterized protein</fullName>
    </submittedName>
</protein>
<feature type="region of interest" description="Disordered" evidence="1">
    <location>
        <begin position="958"/>
        <end position="1033"/>
    </location>
</feature>
<feature type="compositionally biased region" description="Polar residues" evidence="1">
    <location>
        <begin position="226"/>
        <end position="236"/>
    </location>
</feature>
<feature type="compositionally biased region" description="Low complexity" evidence="1">
    <location>
        <begin position="984"/>
        <end position="993"/>
    </location>
</feature>
<sequence length="1063" mass="114569">MEDDDRTPMNGAGTTPIAESAISSSGGLTPFAHASHLRSHRRGLPTSARTITPGGYPHTLPVIGETPVEATPRAPPRSVHRLPAGGALPLPTPVDSGSDKEKSDWPSGLRSHDRKDSHEKEVAEVPLTLSSARYDPTQKKDTSRKVSGDAEAKSPMTEIRNKNLPSPAQGAFTALKEESRSRNGSRDRKPDGLHIQWPPLEDIIRGQYISSPELSSAGHPQHRRSNTMSSVSSIASSLPGRGNNKSPPVACYSAGANPSPVMAGGRSIDQFISSLGEASYHAKKQQQQQQQQPPRDDSRRRHPSRDDRARAADEESLPSKARGRSHSRQRLRERDASESRGRSVTRYIKPAKRSPSSPVPMSPEDLTYSPREGHHDDERYYGGGAVVSPVSAVSESRRARERSRARTGVSATRSEASRRERHVESPAPPPLAGDQPRSRVGSRVNSRTTSRRASPDTKGDRLGRGRSKVRAEGPSIRSPSSPLPMSPQAKLYQQYSEEKEEELKVIREERQRSRSTSRRPSERGTSAVRESSVDDRRARDRSTSRRPRERGTSAVREVSPMYRRRRERSESRGRLAVIADRSALRRSKSERSLKREMAARELEERRKSLARRPSAPVIPHPVELSSGKYSSAAAGGRLDEYADAADFYRSPVLSEDLEREYMPRGHPVSPGSVGSGQTWGSGVVSPPTVSVGLPATPRAMRHPRYMNTDPNEREGIPAVPEVPENLIELPPPSVYAPQRRSVSAPIPDDSNSPAALPASLPTHPAFLHTLPPSSIGGGSSGGSSSGSSNRRRGLSPGGGEDRHVRKVGPGEAQPGTLGYDSRNNSPIYSGNPQIVRAGIQETMGAGKVAAVTVAATSPGNGGSNNNNNLVPPPPPPAPILPELQHLATPSTSPGGQTPPPPPPPNKYKPQHAHTSSSSSSGVGVINIGIEEDHTPVTGVPQPGHKNLQAVSGQTGQMGQMSQTSQTNQMGHTTGGGGGGHSRVRSVNESVSSRMLAAAERLRSVSRTRGKSPYAVSPQYESSPYESVPNLPFSERAERLPPQVIPKERHPMEVRAGYIEGGMI</sequence>
<proteinExistence type="predicted"/>
<name>A0A9P8I637_9PEZI</name>
<feature type="compositionally biased region" description="Basic and acidic residues" evidence="1">
    <location>
        <begin position="294"/>
        <end position="313"/>
    </location>
</feature>
<feature type="compositionally biased region" description="Basic and acidic residues" evidence="1">
    <location>
        <begin position="587"/>
        <end position="607"/>
    </location>
</feature>
<feature type="compositionally biased region" description="Pro residues" evidence="1">
    <location>
        <begin position="870"/>
        <end position="879"/>
    </location>
</feature>
<feature type="compositionally biased region" description="Polar residues" evidence="1">
    <location>
        <begin position="443"/>
        <end position="452"/>
    </location>
</feature>
<reference evidence="2" key="1">
    <citation type="submission" date="2021-03" db="EMBL/GenBank/DDBJ databases">
        <title>Comparative genomics and phylogenomic investigation of the class Geoglossomycetes provide insights into ecological specialization and systematics.</title>
        <authorList>
            <person name="Melie T."/>
            <person name="Pirro S."/>
            <person name="Miller A.N."/>
            <person name="Quandt A."/>
        </authorList>
    </citation>
    <scope>NUCLEOTIDE SEQUENCE</scope>
    <source>
        <strain evidence="2">CAQ_001_2017</strain>
    </source>
</reference>
<feature type="compositionally biased region" description="Low complexity" evidence="1">
    <location>
        <begin position="880"/>
        <end position="895"/>
    </location>
</feature>
<feature type="compositionally biased region" description="Basic and acidic residues" evidence="1">
    <location>
        <begin position="136"/>
        <end position="152"/>
    </location>
</feature>
<feature type="compositionally biased region" description="Low complexity" evidence="1">
    <location>
        <begin position="855"/>
        <end position="869"/>
    </location>
</feature>
<feature type="compositionally biased region" description="Basic and acidic residues" evidence="1">
    <location>
        <begin position="371"/>
        <end position="380"/>
    </location>
</feature>
<feature type="compositionally biased region" description="Low complexity" evidence="1">
    <location>
        <begin position="958"/>
        <end position="971"/>
    </location>
</feature>
<feature type="compositionally biased region" description="Basic and acidic residues" evidence="1">
    <location>
        <begin position="501"/>
        <end position="512"/>
    </location>
</feature>
<organism evidence="2 3">
    <name type="scientific">Trichoglossum hirsutum</name>
    <dbReference type="NCBI Taxonomy" id="265104"/>
    <lineage>
        <taxon>Eukaryota</taxon>
        <taxon>Fungi</taxon>
        <taxon>Dikarya</taxon>
        <taxon>Ascomycota</taxon>
        <taxon>Pezizomycotina</taxon>
        <taxon>Geoglossomycetes</taxon>
        <taxon>Geoglossales</taxon>
        <taxon>Geoglossaceae</taxon>
        <taxon>Trichoglossum</taxon>
    </lineage>
</organism>
<feature type="compositionally biased region" description="Polar residues" evidence="1">
    <location>
        <begin position="821"/>
        <end position="831"/>
    </location>
</feature>
<feature type="compositionally biased region" description="Gly residues" evidence="1">
    <location>
        <begin position="775"/>
        <end position="784"/>
    </location>
</feature>
<feature type="compositionally biased region" description="Basic and acidic residues" evidence="1">
    <location>
        <begin position="531"/>
        <end position="543"/>
    </location>
</feature>
<feature type="compositionally biased region" description="Basic and acidic residues" evidence="1">
    <location>
        <begin position="330"/>
        <end position="341"/>
    </location>
</feature>
<comment type="caution">
    <text evidence="2">The sequence shown here is derived from an EMBL/GenBank/DDBJ whole genome shotgun (WGS) entry which is preliminary data.</text>
</comment>
<feature type="compositionally biased region" description="Basic and acidic residues" evidence="1">
    <location>
        <begin position="395"/>
        <end position="404"/>
    </location>
</feature>
<evidence type="ECO:0000313" key="3">
    <source>
        <dbReference type="Proteomes" id="UP000750711"/>
    </source>
</evidence>
<gene>
    <name evidence="2" type="ORF">GP486_007580</name>
</gene>
<feature type="compositionally biased region" description="Low complexity" evidence="1">
    <location>
        <begin position="680"/>
        <end position="694"/>
    </location>
</feature>
<feature type="region of interest" description="Disordered" evidence="1">
    <location>
        <begin position="855"/>
        <end position="924"/>
    </location>
</feature>
<accession>A0A9P8I637</accession>
<dbReference type="Proteomes" id="UP000750711">
    <property type="component" value="Unassembled WGS sequence"/>
</dbReference>
<feature type="compositionally biased region" description="Basic and acidic residues" evidence="1">
    <location>
        <begin position="453"/>
        <end position="463"/>
    </location>
</feature>
<feature type="compositionally biased region" description="Basic and acidic residues" evidence="1">
    <location>
        <begin position="97"/>
        <end position="123"/>
    </location>
</feature>
<feature type="region of interest" description="Disordered" evidence="1">
    <location>
        <begin position="1"/>
        <end position="628"/>
    </location>
</feature>
<dbReference type="EMBL" id="JAGHQM010002223">
    <property type="protein sequence ID" value="KAH0551072.1"/>
    <property type="molecule type" value="Genomic_DNA"/>
</dbReference>
<dbReference type="AlphaFoldDB" id="A0A9P8I637"/>
<evidence type="ECO:0000313" key="2">
    <source>
        <dbReference type="EMBL" id="KAH0551072.1"/>
    </source>
</evidence>
<evidence type="ECO:0000256" key="1">
    <source>
        <dbReference type="SAM" id="MobiDB-lite"/>
    </source>
</evidence>
<feature type="compositionally biased region" description="Basic and acidic residues" evidence="1">
    <location>
        <begin position="175"/>
        <end position="192"/>
    </location>
</feature>
<feature type="compositionally biased region" description="Basic and acidic residues" evidence="1">
    <location>
        <begin position="415"/>
        <end position="424"/>
    </location>
</feature>
<keyword evidence="3" id="KW-1185">Reference proteome</keyword>
<feature type="region of interest" description="Disordered" evidence="1">
    <location>
        <begin position="662"/>
        <end position="831"/>
    </location>
</feature>
<feature type="compositionally biased region" description="Pro residues" evidence="1">
    <location>
        <begin position="896"/>
        <end position="906"/>
    </location>
</feature>